<accession>A0AA85JZC6</accession>
<dbReference type="PANTHER" id="PTHR48032">
    <property type="entry name" value="RNA-BINDING PROTEIN MUSASHI HOMOLOG RBP6"/>
    <property type="match status" value="1"/>
</dbReference>
<evidence type="ECO:0000256" key="5">
    <source>
        <dbReference type="ARBA" id="ARBA00022884"/>
    </source>
</evidence>
<comment type="subcellular location">
    <subcellularLocation>
        <location evidence="1">Cytoplasm</location>
    </subcellularLocation>
</comment>
<reference evidence="9" key="1">
    <citation type="submission" date="2022-06" db="EMBL/GenBank/DDBJ databases">
        <authorList>
            <person name="Berger JAMES D."/>
            <person name="Berger JAMES D."/>
        </authorList>
    </citation>
    <scope>NUCLEOTIDE SEQUENCE [LARGE SCALE GENOMIC DNA]</scope>
</reference>
<feature type="domain" description="RRM" evidence="8">
    <location>
        <begin position="155"/>
        <end position="232"/>
    </location>
</feature>
<dbReference type="GO" id="GO:0005737">
    <property type="term" value="C:cytoplasm"/>
    <property type="evidence" value="ECO:0007669"/>
    <property type="project" value="UniProtKB-SubCell"/>
</dbReference>
<dbReference type="CDD" id="cd12323">
    <property type="entry name" value="RRM2_MSI"/>
    <property type="match status" value="1"/>
</dbReference>
<evidence type="ECO:0000256" key="4">
    <source>
        <dbReference type="ARBA" id="ARBA00022737"/>
    </source>
</evidence>
<reference evidence="10" key="2">
    <citation type="submission" date="2023-11" db="UniProtKB">
        <authorList>
            <consortium name="WormBaseParasite"/>
        </authorList>
    </citation>
    <scope>IDENTIFICATION</scope>
</reference>
<evidence type="ECO:0000256" key="7">
    <source>
        <dbReference type="SAM" id="MobiDB-lite"/>
    </source>
</evidence>
<keyword evidence="4" id="KW-0677">Repeat</keyword>
<dbReference type="Gene3D" id="3.30.70.330">
    <property type="match status" value="1"/>
</dbReference>
<dbReference type="InterPro" id="IPR034126">
    <property type="entry name" value="MSI_RRM2"/>
</dbReference>
<evidence type="ECO:0000259" key="8">
    <source>
        <dbReference type="PROSITE" id="PS50102"/>
    </source>
</evidence>
<keyword evidence="9" id="KW-1185">Reference proteome</keyword>
<keyword evidence="5 6" id="KW-0694">RNA-binding</keyword>
<feature type="region of interest" description="Disordered" evidence="7">
    <location>
        <begin position="34"/>
        <end position="74"/>
    </location>
</feature>
<organism evidence="9 10">
    <name type="scientific">Trichobilharzia regenti</name>
    <name type="common">Nasal bird schistosome</name>
    <dbReference type="NCBI Taxonomy" id="157069"/>
    <lineage>
        <taxon>Eukaryota</taxon>
        <taxon>Metazoa</taxon>
        <taxon>Spiralia</taxon>
        <taxon>Lophotrochozoa</taxon>
        <taxon>Platyhelminthes</taxon>
        <taxon>Trematoda</taxon>
        <taxon>Digenea</taxon>
        <taxon>Strigeidida</taxon>
        <taxon>Schistosomatoidea</taxon>
        <taxon>Schistosomatidae</taxon>
        <taxon>Trichobilharzia</taxon>
    </lineage>
</organism>
<protein>
    <recommendedName>
        <fullName evidence="8">RRM domain-containing protein</fullName>
    </recommendedName>
</protein>
<feature type="compositionally biased region" description="Low complexity" evidence="7">
    <location>
        <begin position="106"/>
        <end position="128"/>
    </location>
</feature>
<evidence type="ECO:0000256" key="2">
    <source>
        <dbReference type="ARBA" id="ARBA00006635"/>
    </source>
</evidence>
<comment type="similarity">
    <text evidence="2">Belongs to the Musashi family.</text>
</comment>
<dbReference type="InterPro" id="IPR012677">
    <property type="entry name" value="Nucleotide-bd_a/b_plait_sf"/>
</dbReference>
<dbReference type="InterPro" id="IPR000504">
    <property type="entry name" value="RRM_dom"/>
</dbReference>
<evidence type="ECO:0000256" key="6">
    <source>
        <dbReference type="PROSITE-ProRule" id="PRU00176"/>
    </source>
</evidence>
<dbReference type="Proteomes" id="UP000050795">
    <property type="component" value="Unassembled WGS sequence"/>
</dbReference>
<dbReference type="Pfam" id="PF00076">
    <property type="entry name" value="RRM_1"/>
    <property type="match status" value="1"/>
</dbReference>
<dbReference type="WBParaSite" id="TREG1_62920.2">
    <property type="protein sequence ID" value="TREG1_62920.2"/>
    <property type="gene ID" value="TREG1_62920"/>
</dbReference>
<feature type="compositionally biased region" description="Polar residues" evidence="7">
    <location>
        <begin position="34"/>
        <end position="48"/>
    </location>
</feature>
<proteinExistence type="inferred from homology"/>
<feature type="compositionally biased region" description="Low complexity" evidence="7">
    <location>
        <begin position="9"/>
        <end position="20"/>
    </location>
</feature>
<dbReference type="SUPFAM" id="SSF54928">
    <property type="entry name" value="RNA-binding domain, RBD"/>
    <property type="match status" value="1"/>
</dbReference>
<dbReference type="AlphaFoldDB" id="A0AA85JZC6"/>
<dbReference type="InterPro" id="IPR035979">
    <property type="entry name" value="RBD_domain_sf"/>
</dbReference>
<feature type="region of interest" description="Disordered" evidence="7">
    <location>
        <begin position="100"/>
        <end position="128"/>
    </location>
</feature>
<evidence type="ECO:0000256" key="3">
    <source>
        <dbReference type="ARBA" id="ARBA00022490"/>
    </source>
</evidence>
<feature type="compositionally biased region" description="Low complexity" evidence="7">
    <location>
        <begin position="59"/>
        <end position="74"/>
    </location>
</feature>
<dbReference type="GO" id="GO:0006417">
    <property type="term" value="P:regulation of translation"/>
    <property type="evidence" value="ECO:0007669"/>
    <property type="project" value="TreeGrafter"/>
</dbReference>
<dbReference type="PROSITE" id="PS50102">
    <property type="entry name" value="RRM"/>
    <property type="match status" value="1"/>
</dbReference>
<feature type="region of interest" description="Disordered" evidence="7">
    <location>
        <begin position="1"/>
        <end position="20"/>
    </location>
</feature>
<evidence type="ECO:0000313" key="9">
    <source>
        <dbReference type="Proteomes" id="UP000050795"/>
    </source>
</evidence>
<name>A0AA85JZC6_TRIRE</name>
<dbReference type="PANTHER" id="PTHR48032:SF18">
    <property type="entry name" value="RRM DOMAIN-CONTAINING PROTEIN"/>
    <property type="match status" value="1"/>
</dbReference>
<evidence type="ECO:0000256" key="1">
    <source>
        <dbReference type="ARBA" id="ARBA00004496"/>
    </source>
</evidence>
<keyword evidence="3" id="KW-0963">Cytoplasm</keyword>
<sequence>MLMDEFKPQIQEQQQQHQQQALLYHTSLPSINSTDLGIPSMNNNTTSMDHTDMKSVDHNNNNNSNNTSNNNNNSIISGSVDSLYTKEKLLSNTSTRIQSPCYQNASSVPSSYSTTSSSSSNISPHIIHNNSNNNSPALDQWSATLLAAQALVRTKKVFIGGVSTGTTADELKSFFSEFGKVETCELMMDKATSRHRGFGFVTFENEQAAEKVCSIHYHELNGKMVEAKRALPKEVLSSSNALVKQQSLLPNAFALSSEVDSAATAAATIAAAALASRQQHQQHHQQQQQQQHYQNLSHNLNNSGSAFVSLAYASLMPFSHLQPYPLSANSFVGNHPLNTSNLTIENSGIHPQSINHSGPIDFPSAAVLQNGHSTPLIRFPQIGIQSDVNLQPSCPLSFAYNPQTGYLNSTGSLTPTGNYLTSTIPNVLSLAQPGAIQTLIPNLTYNILTTLHDQQNQQTRLHQAQQTVGQQSTTQQPSPAIPTIPLDVETLKQQIQLQNWPNTTPYSLLTLNQKAFSQIHSPTTNNSLLTLNQNQQKIPSVQSTDTPIIGLTDTSPTMWLLPAKIPRSSSSNAYDLTTQLIRVH</sequence>
<dbReference type="SMART" id="SM00360">
    <property type="entry name" value="RRM"/>
    <property type="match status" value="1"/>
</dbReference>
<dbReference type="GO" id="GO:0003729">
    <property type="term" value="F:mRNA binding"/>
    <property type="evidence" value="ECO:0007669"/>
    <property type="project" value="TreeGrafter"/>
</dbReference>
<evidence type="ECO:0000313" key="10">
    <source>
        <dbReference type="WBParaSite" id="TREG1_62920.2"/>
    </source>
</evidence>